<dbReference type="InterPro" id="IPR050316">
    <property type="entry name" value="Tyrosinase/Hemocyanin"/>
</dbReference>
<dbReference type="InterPro" id="IPR008922">
    <property type="entry name" value="Di-copper_centre_dom_sf"/>
</dbReference>
<evidence type="ECO:0000256" key="10">
    <source>
        <dbReference type="ARBA" id="ARBA00048881"/>
    </source>
</evidence>
<comment type="cofactor">
    <cofactor evidence="1">
        <name>Cu(2+)</name>
        <dbReference type="ChEBI" id="CHEBI:29036"/>
    </cofactor>
</comment>
<evidence type="ECO:0000256" key="6">
    <source>
        <dbReference type="ARBA" id="ARBA00023008"/>
    </source>
</evidence>
<evidence type="ECO:0000313" key="15">
    <source>
        <dbReference type="EMBL" id="EPS39079.1"/>
    </source>
</evidence>
<dbReference type="EMBL" id="AQGS01000494">
    <property type="protein sequence ID" value="EPS39079.1"/>
    <property type="molecule type" value="Genomic_DNA"/>
</dbReference>
<dbReference type="eggNOG" id="ENOG502R1BY">
    <property type="taxonomic scope" value="Eukaryota"/>
</dbReference>
<dbReference type="Proteomes" id="UP000015100">
    <property type="component" value="Unassembled WGS sequence"/>
</dbReference>
<dbReference type="PROSITE" id="PS00498">
    <property type="entry name" value="TYROSINASE_2"/>
    <property type="match status" value="1"/>
</dbReference>
<dbReference type="Gene3D" id="2.60.310.20">
    <property type="match status" value="1"/>
</dbReference>
<evidence type="ECO:0000256" key="2">
    <source>
        <dbReference type="ARBA" id="ARBA00009928"/>
    </source>
</evidence>
<comment type="similarity">
    <text evidence="2">Belongs to the tyrosinase family.</text>
</comment>
<comment type="caution">
    <text evidence="15">The sequence shown here is derived from an EMBL/GenBank/DDBJ whole genome shotgun (WGS) entry which is preliminary data.</text>
</comment>
<dbReference type="AlphaFoldDB" id="S8A895"/>
<dbReference type="Pfam" id="PF00264">
    <property type="entry name" value="Tyrosinase"/>
    <property type="match status" value="1"/>
</dbReference>
<gene>
    <name evidence="15" type="ORF">H072_7156</name>
</gene>
<evidence type="ECO:0000256" key="7">
    <source>
        <dbReference type="ARBA" id="ARBA00023033"/>
    </source>
</evidence>
<dbReference type="OMA" id="MAQWNQG"/>
<dbReference type="PANTHER" id="PTHR11474:SF76">
    <property type="entry name" value="SHKT DOMAIN-CONTAINING PROTEIN"/>
    <property type="match status" value="1"/>
</dbReference>
<reference evidence="15 16" key="1">
    <citation type="journal article" date="2013" name="PLoS Genet.">
        <title>Genomic mechanisms accounting for the adaptation to parasitism in nematode-trapping fungi.</title>
        <authorList>
            <person name="Meerupati T."/>
            <person name="Andersson K.M."/>
            <person name="Friman E."/>
            <person name="Kumar D."/>
            <person name="Tunlid A."/>
            <person name="Ahren D."/>
        </authorList>
    </citation>
    <scope>NUCLEOTIDE SEQUENCE [LARGE SCALE GENOMIC DNA]</scope>
    <source>
        <strain evidence="15 16">CBS 200.50</strain>
    </source>
</reference>
<feature type="domain" description="Tyrosinase copper-binding" evidence="13">
    <location>
        <begin position="154"/>
        <end position="171"/>
    </location>
</feature>
<evidence type="ECO:0000259" key="13">
    <source>
        <dbReference type="PROSITE" id="PS00497"/>
    </source>
</evidence>
<dbReference type="STRING" id="1284197.S8A895"/>
<dbReference type="Gene3D" id="1.10.1280.10">
    <property type="entry name" value="Di-copper center containing domain from catechol oxidase"/>
    <property type="match status" value="1"/>
</dbReference>
<dbReference type="OrthoDB" id="1658288at2759"/>
<sequence length="737" mass="81294">MKISTLLSVAFVTATQFTNAVPVAQPSVDNTTMVDDEFLHVQVLGVGYHHEQHLKKRWLEKRDTAKGLVTGTRKGYDPNGAYRIPRQEIRALYADQGGRIFDLYLLALERMQAKSRTDPNSWYQLAGIHGRPYLAWHSRTSGDSRYRQAGYCTHGSTLFPTWHRPYLAYFEEVVWQNAAEVVATEKEWKYRQLWYPALDFLRIPYWDWATGGGDVPWQIRAATWNYRFYPNVQGRTVSRPNPIYSYKFASNQKDSGSFPNFPFNTWENTLRSPSGNNAGATSNNAASNSAIAGNYNSRRQRVYQLMANNNKWSTFSNKASAAEQNFDSLEAIHDEIHGSIGGGGHMSYVEYSSFDPVFFLHHTNVDRLFAIWQAINWRSVRDGNFATRQTNQGGTYGIVPGTVDDVNTPLMPFVGLSWNPYNSGATIETKLFGYQYNDVPKNHYGSTDTELDKLANFAASAVAKLYGGSGFTAPGTKRKRDGEQTAVDNGVEKSIVGVDQYYNWRIDIVADKSALNGTYTVHFFLGKPSRDPSQWSSQPEHVGDYVIFTHTMQAAPGIDPAQINNNVTGSVPLTDDMVNAFATTLKSTQPSDAIPYLEKNLRWRVTDNDGKAHRAKDVKGLNVAVSVALCTLPNDNLPLGSCQDWTHLADIVRKIGRDGGPDQVGVVPSPSVSATSVAPTTVSSTPSDVATSTTDATTEAPTSTVGVEFVIPTPDVVTTDATTATAASSEAPTSTAV</sequence>
<keyword evidence="5" id="KW-0560">Oxidoreductase</keyword>
<keyword evidence="7" id="KW-0503">Monooxygenase</keyword>
<keyword evidence="16" id="KW-1185">Reference proteome</keyword>
<name>S8A895_DACHA</name>
<reference evidence="16" key="2">
    <citation type="submission" date="2013-04" db="EMBL/GenBank/DDBJ databases">
        <title>Genomic mechanisms accounting for the adaptation to parasitism in nematode-trapping fungi.</title>
        <authorList>
            <person name="Ahren D.G."/>
        </authorList>
    </citation>
    <scope>NUCLEOTIDE SEQUENCE [LARGE SCALE GENOMIC DNA]</scope>
    <source>
        <strain evidence="16">CBS 200.50</strain>
    </source>
</reference>
<evidence type="ECO:0000256" key="12">
    <source>
        <dbReference type="SAM" id="SignalP"/>
    </source>
</evidence>
<proteinExistence type="inferred from homology"/>
<comment type="catalytic activity">
    <reaction evidence="10">
        <text>L-tyrosine + O2 = L-dopaquinone + H2O</text>
        <dbReference type="Rhea" id="RHEA:18117"/>
        <dbReference type="ChEBI" id="CHEBI:15377"/>
        <dbReference type="ChEBI" id="CHEBI:15379"/>
        <dbReference type="ChEBI" id="CHEBI:57924"/>
        <dbReference type="ChEBI" id="CHEBI:58315"/>
        <dbReference type="EC" id="1.14.18.1"/>
    </reaction>
</comment>
<keyword evidence="12" id="KW-0732">Signal</keyword>
<feature type="domain" description="Tyrosinase copper-binding" evidence="14">
    <location>
        <begin position="355"/>
        <end position="366"/>
    </location>
</feature>
<dbReference type="PRINTS" id="PR00092">
    <property type="entry name" value="TYROSINASE"/>
</dbReference>
<comment type="catalytic activity">
    <reaction evidence="9">
        <text>2 L-dopa + O2 = 2 L-dopaquinone + 2 H2O</text>
        <dbReference type="Rhea" id="RHEA:34287"/>
        <dbReference type="ChEBI" id="CHEBI:15377"/>
        <dbReference type="ChEBI" id="CHEBI:15379"/>
        <dbReference type="ChEBI" id="CHEBI:57504"/>
        <dbReference type="ChEBI" id="CHEBI:57924"/>
        <dbReference type="EC" id="1.14.18.1"/>
    </reaction>
</comment>
<dbReference type="InterPro" id="IPR041640">
    <property type="entry name" value="Tyrosinase_C"/>
</dbReference>
<feature type="signal peptide" evidence="12">
    <location>
        <begin position="1"/>
        <end position="20"/>
    </location>
</feature>
<dbReference type="GO" id="GO:0042438">
    <property type="term" value="P:melanin biosynthetic process"/>
    <property type="evidence" value="ECO:0007669"/>
    <property type="project" value="UniProtKB-KW"/>
</dbReference>
<feature type="chain" id="PRO_5004560414" description="tyrosinase" evidence="12">
    <location>
        <begin position="21"/>
        <end position="737"/>
    </location>
</feature>
<evidence type="ECO:0000256" key="9">
    <source>
        <dbReference type="ARBA" id="ARBA00048233"/>
    </source>
</evidence>
<organism evidence="15 16">
    <name type="scientific">Dactylellina haptotyla (strain CBS 200.50)</name>
    <name type="common">Nematode-trapping fungus</name>
    <name type="synonym">Monacrosporium haptotylum</name>
    <dbReference type="NCBI Taxonomy" id="1284197"/>
    <lineage>
        <taxon>Eukaryota</taxon>
        <taxon>Fungi</taxon>
        <taxon>Dikarya</taxon>
        <taxon>Ascomycota</taxon>
        <taxon>Pezizomycotina</taxon>
        <taxon>Orbiliomycetes</taxon>
        <taxon>Orbiliales</taxon>
        <taxon>Orbiliaceae</taxon>
        <taxon>Dactylellina</taxon>
    </lineage>
</organism>
<dbReference type="PROSITE" id="PS00497">
    <property type="entry name" value="TYROSINASE_1"/>
    <property type="match status" value="1"/>
</dbReference>
<dbReference type="PANTHER" id="PTHR11474">
    <property type="entry name" value="TYROSINASE FAMILY MEMBER"/>
    <property type="match status" value="1"/>
</dbReference>
<keyword evidence="6" id="KW-0186">Copper</keyword>
<evidence type="ECO:0000259" key="14">
    <source>
        <dbReference type="PROSITE" id="PS00498"/>
    </source>
</evidence>
<feature type="region of interest" description="Disordered" evidence="11">
    <location>
        <begin position="670"/>
        <end position="701"/>
    </location>
</feature>
<accession>S8A895</accession>
<evidence type="ECO:0000256" key="8">
    <source>
        <dbReference type="ARBA" id="ARBA00023101"/>
    </source>
</evidence>
<dbReference type="HOGENOM" id="CLU_013691_3_0_1"/>
<dbReference type="EC" id="1.14.18.1" evidence="3"/>
<evidence type="ECO:0000256" key="3">
    <source>
        <dbReference type="ARBA" id="ARBA00011906"/>
    </source>
</evidence>
<dbReference type="GO" id="GO:0004503">
    <property type="term" value="F:tyrosinase activity"/>
    <property type="evidence" value="ECO:0007669"/>
    <property type="project" value="UniProtKB-EC"/>
</dbReference>
<protein>
    <recommendedName>
        <fullName evidence="3">tyrosinase</fullName>
        <ecNumber evidence="3">1.14.18.1</ecNumber>
    </recommendedName>
</protein>
<evidence type="ECO:0000256" key="11">
    <source>
        <dbReference type="SAM" id="MobiDB-lite"/>
    </source>
</evidence>
<evidence type="ECO:0000256" key="1">
    <source>
        <dbReference type="ARBA" id="ARBA00001973"/>
    </source>
</evidence>
<evidence type="ECO:0000256" key="5">
    <source>
        <dbReference type="ARBA" id="ARBA00023002"/>
    </source>
</evidence>
<keyword evidence="4" id="KW-0479">Metal-binding</keyword>
<dbReference type="InterPro" id="IPR002227">
    <property type="entry name" value="Tyrosinase_Cu-bd"/>
</dbReference>
<dbReference type="Pfam" id="PF18132">
    <property type="entry name" value="Tyrosinase_C"/>
    <property type="match status" value="1"/>
</dbReference>
<dbReference type="GO" id="GO:0046872">
    <property type="term" value="F:metal ion binding"/>
    <property type="evidence" value="ECO:0007669"/>
    <property type="project" value="UniProtKB-KW"/>
</dbReference>
<evidence type="ECO:0000313" key="16">
    <source>
        <dbReference type="Proteomes" id="UP000015100"/>
    </source>
</evidence>
<keyword evidence="8" id="KW-0470">Melanin biosynthesis</keyword>
<dbReference type="SUPFAM" id="SSF48056">
    <property type="entry name" value="Di-copper centre-containing domain"/>
    <property type="match status" value="1"/>
</dbReference>
<evidence type="ECO:0000256" key="4">
    <source>
        <dbReference type="ARBA" id="ARBA00022723"/>
    </source>
</evidence>